<evidence type="ECO:0000256" key="3">
    <source>
        <dbReference type="ARBA" id="ARBA00022964"/>
    </source>
</evidence>
<dbReference type="EMBL" id="LT598469">
    <property type="protein sequence ID" value="SCV00262.1"/>
    <property type="molecule type" value="Genomic_DNA"/>
</dbReference>
<evidence type="ECO:0000256" key="2">
    <source>
        <dbReference type="ARBA" id="ARBA00022723"/>
    </source>
</evidence>
<dbReference type="GO" id="GO:0031418">
    <property type="term" value="F:L-ascorbic acid binding"/>
    <property type="evidence" value="ECO:0007669"/>
    <property type="project" value="InterPro"/>
</dbReference>
<dbReference type="PANTHER" id="PTHR10869">
    <property type="entry name" value="PROLYL 4-HYDROXYLASE ALPHA SUBUNIT"/>
    <property type="match status" value="1"/>
</dbReference>
<protein>
    <submittedName>
        <fullName evidence="7">LAMI_0G03928g1_1</fullName>
    </submittedName>
</protein>
<evidence type="ECO:0000256" key="4">
    <source>
        <dbReference type="ARBA" id="ARBA00023002"/>
    </source>
</evidence>
<dbReference type="PANTHER" id="PTHR10869:SF236">
    <property type="entry name" value="PROLYL 4-HYDROXYLASE ALPHA SUBUNIT DOMAIN-CONTAINING PROTEIN"/>
    <property type="match status" value="1"/>
</dbReference>
<keyword evidence="5" id="KW-0408">Iron</keyword>
<evidence type="ECO:0000313" key="7">
    <source>
        <dbReference type="EMBL" id="SCV00262.1"/>
    </source>
</evidence>
<evidence type="ECO:0000256" key="1">
    <source>
        <dbReference type="ARBA" id="ARBA00001961"/>
    </source>
</evidence>
<dbReference type="AlphaFoldDB" id="A0A1G4K8A1"/>
<evidence type="ECO:0000259" key="6">
    <source>
        <dbReference type="SMART" id="SM00702"/>
    </source>
</evidence>
<dbReference type="InterPro" id="IPR006620">
    <property type="entry name" value="Pro_4_hyd_alph"/>
</dbReference>
<keyword evidence="3" id="KW-0223">Dioxygenase</keyword>
<dbReference type="Proteomes" id="UP000191024">
    <property type="component" value="Chromosome G"/>
</dbReference>
<reference evidence="7 8" key="1">
    <citation type="submission" date="2016-03" db="EMBL/GenBank/DDBJ databases">
        <authorList>
            <person name="Devillers H."/>
        </authorList>
    </citation>
    <scope>NUCLEOTIDE SEQUENCE [LARGE SCALE GENOMIC DNA]</scope>
    <source>
        <strain evidence="7">CBS 11717</strain>
    </source>
</reference>
<gene>
    <name evidence="7" type="ORF">LAMI_0G03928G</name>
</gene>
<dbReference type="GO" id="GO:0004656">
    <property type="term" value="F:procollagen-proline 4-dioxygenase activity"/>
    <property type="evidence" value="ECO:0007669"/>
    <property type="project" value="TreeGrafter"/>
</dbReference>
<keyword evidence="2" id="KW-0479">Metal-binding</keyword>
<keyword evidence="8" id="KW-1185">Reference proteome</keyword>
<evidence type="ECO:0000256" key="5">
    <source>
        <dbReference type="ARBA" id="ARBA00023004"/>
    </source>
</evidence>
<dbReference type="InterPro" id="IPR045054">
    <property type="entry name" value="P4HA-like"/>
</dbReference>
<proteinExistence type="predicted"/>
<evidence type="ECO:0000313" key="8">
    <source>
        <dbReference type="Proteomes" id="UP000191024"/>
    </source>
</evidence>
<dbReference type="GO" id="GO:0005506">
    <property type="term" value="F:iron ion binding"/>
    <property type="evidence" value="ECO:0007669"/>
    <property type="project" value="InterPro"/>
</dbReference>
<dbReference type="InterPro" id="IPR044862">
    <property type="entry name" value="Pro_4_hyd_alph_FE2OG_OXY"/>
</dbReference>
<dbReference type="SMART" id="SM00702">
    <property type="entry name" value="P4Hc"/>
    <property type="match status" value="1"/>
</dbReference>
<dbReference type="OrthoDB" id="69177at2759"/>
<dbReference type="Gene3D" id="2.60.120.620">
    <property type="entry name" value="q2cbj1_9rhob like domain"/>
    <property type="match status" value="1"/>
</dbReference>
<dbReference type="GO" id="GO:0005783">
    <property type="term" value="C:endoplasmic reticulum"/>
    <property type="evidence" value="ECO:0007669"/>
    <property type="project" value="TreeGrafter"/>
</dbReference>
<organism evidence="7 8">
    <name type="scientific">Lachancea mirantina</name>
    <dbReference type="NCBI Taxonomy" id="1230905"/>
    <lineage>
        <taxon>Eukaryota</taxon>
        <taxon>Fungi</taxon>
        <taxon>Dikarya</taxon>
        <taxon>Ascomycota</taxon>
        <taxon>Saccharomycotina</taxon>
        <taxon>Saccharomycetes</taxon>
        <taxon>Saccharomycetales</taxon>
        <taxon>Saccharomycetaceae</taxon>
        <taxon>Lachancea</taxon>
    </lineage>
</organism>
<keyword evidence="4" id="KW-0560">Oxidoreductase</keyword>
<name>A0A1G4K8A1_9SACH</name>
<dbReference type="Pfam" id="PF13640">
    <property type="entry name" value="2OG-FeII_Oxy_3"/>
    <property type="match status" value="1"/>
</dbReference>
<comment type="cofactor">
    <cofactor evidence="1">
        <name>L-ascorbate</name>
        <dbReference type="ChEBI" id="CHEBI:38290"/>
    </cofactor>
</comment>
<sequence>MPKKASQYNSQSEFTKSSLISGFKYPKAALSRPLRGSYEYLPIPETHLHDKVITIDKFLDFKACQCLVTTFEGSGLMGKFHTKGTKDYAKRSNKRFSCHDQEFAQLLWVKLSDCLLQEPHIANELGFNKAQGLNPQLRVYCYDKDDHFDKHYDDSVQVHNVGTTQWTLLIYLTGGDPLSGGNTIFYDEFTKAPTGFHPTQGLALLHKHGNDCLLHEAQRVIKGQKWVLRSDVIF</sequence>
<feature type="domain" description="Prolyl 4-hydroxylase alpha subunit" evidence="6">
    <location>
        <begin position="50"/>
        <end position="233"/>
    </location>
</feature>
<accession>A0A1G4K8A1</accession>